<evidence type="ECO:0000313" key="3">
    <source>
        <dbReference type="Proteomes" id="UP000249590"/>
    </source>
</evidence>
<comment type="caution">
    <text evidence="2">The sequence shown here is derived from an EMBL/GenBank/DDBJ whole genome shotgun (WGS) entry which is preliminary data.</text>
</comment>
<gene>
    <name evidence="2" type="ORF">DLJ53_13235</name>
</gene>
<proteinExistence type="predicted"/>
<dbReference type="AlphaFoldDB" id="A0A8B2NWY2"/>
<reference evidence="2 3" key="1">
    <citation type="submission" date="2018-05" db="EMBL/GenBank/DDBJ databases">
        <title>Acuticoccus sediminis sp. nov., isolated from deep-sea sediment of Indian Ocean.</title>
        <authorList>
            <person name="Liu X."/>
            <person name="Lai Q."/>
            <person name="Du Y."/>
            <person name="Sun F."/>
            <person name="Zhang X."/>
            <person name="Wang S."/>
            <person name="Shao Z."/>
        </authorList>
    </citation>
    <scope>NUCLEOTIDE SEQUENCE [LARGE SCALE GENOMIC DNA]</scope>
    <source>
        <strain evidence="2 3">PTG4-2</strain>
    </source>
</reference>
<organism evidence="2 3">
    <name type="scientific">Acuticoccus sediminis</name>
    <dbReference type="NCBI Taxonomy" id="2184697"/>
    <lineage>
        <taxon>Bacteria</taxon>
        <taxon>Pseudomonadati</taxon>
        <taxon>Pseudomonadota</taxon>
        <taxon>Alphaproteobacteria</taxon>
        <taxon>Hyphomicrobiales</taxon>
        <taxon>Amorphaceae</taxon>
        <taxon>Acuticoccus</taxon>
    </lineage>
</organism>
<evidence type="ECO:0000256" key="1">
    <source>
        <dbReference type="SAM" id="MobiDB-lite"/>
    </source>
</evidence>
<dbReference type="OrthoDB" id="336698at2"/>
<sequence>MIVINKVWLLPPLAFGRVGSAGRPCQAYSWSAPPVSPDISSKTTLVPEDTIDLDADGNATVTPADAFGAIALKDDDDRFFPVCPFFELHGAWTDDGTEHEGPVTEAVLNGAGLGLGDVMWSVTVANLKPYHYTLRDGDRVEATAEAAATDTVRKSLAAGSPGPEAQRLVPSGAAVVLGAIQAVRPSAELPGLRLRVYAPAGVVYGPTDLAARIAADPQWRDFQLPAERRVLNPQSGWATAIIGGLGAPGPVPRDQRVSPQGLAATLRGGRSVGLVDDVSDGLVRCTVAGLPTAFARVAVGPPDFAPAARPFVSLQDGLADRMRRTDVADAALSMDELEAVVGDILERALETSDMMNKDAQAGRSRATNGTPGLPPPSADAEAPPIGTMWPAAAVDGNLATRVDSMPVTFAGNRKHRRLNALQYLKDRLRDDPSFVERWLRPPRDQFGVFDRRMPALMRGSDGQPMHLSRRQYELVRLWSRKVTGV</sequence>
<dbReference type="RefSeq" id="WP_111345844.1">
    <property type="nucleotide sequence ID" value="NZ_QHHQ01000002.1"/>
</dbReference>
<feature type="region of interest" description="Disordered" evidence="1">
    <location>
        <begin position="357"/>
        <end position="379"/>
    </location>
</feature>
<dbReference type="Proteomes" id="UP000249590">
    <property type="component" value="Unassembled WGS sequence"/>
</dbReference>
<accession>A0A8B2NWY2</accession>
<evidence type="ECO:0000313" key="2">
    <source>
        <dbReference type="EMBL" id="RAI02323.1"/>
    </source>
</evidence>
<name>A0A8B2NWY2_9HYPH</name>
<dbReference type="EMBL" id="QHHQ01000002">
    <property type="protein sequence ID" value="RAI02323.1"/>
    <property type="molecule type" value="Genomic_DNA"/>
</dbReference>
<protein>
    <submittedName>
        <fullName evidence="2">Uncharacterized protein</fullName>
    </submittedName>
</protein>
<keyword evidence="3" id="KW-1185">Reference proteome</keyword>